<name>A0A1K1PS12_9FLAO</name>
<evidence type="ECO:0000313" key="3">
    <source>
        <dbReference type="Proteomes" id="UP000182248"/>
    </source>
</evidence>
<dbReference type="RefSeq" id="WP_072317203.1">
    <property type="nucleotide sequence ID" value="NZ_FPJE01000009.1"/>
</dbReference>
<feature type="signal peptide" evidence="1">
    <location>
        <begin position="1"/>
        <end position="20"/>
    </location>
</feature>
<organism evidence="2 3">
    <name type="scientific">Sinomicrobium oceani</name>
    <dbReference type="NCBI Taxonomy" id="1150368"/>
    <lineage>
        <taxon>Bacteria</taxon>
        <taxon>Pseudomonadati</taxon>
        <taxon>Bacteroidota</taxon>
        <taxon>Flavobacteriia</taxon>
        <taxon>Flavobacteriales</taxon>
        <taxon>Flavobacteriaceae</taxon>
        <taxon>Sinomicrobium</taxon>
    </lineage>
</organism>
<dbReference type="OrthoDB" id="1164858at2"/>
<gene>
    <name evidence="2" type="ORF">SAMN02927921_01978</name>
</gene>
<accession>A0A1K1PS12</accession>
<reference evidence="2 3" key="1">
    <citation type="submission" date="2016-11" db="EMBL/GenBank/DDBJ databases">
        <authorList>
            <person name="Jaros S."/>
            <person name="Januszkiewicz K."/>
            <person name="Wedrychowicz H."/>
        </authorList>
    </citation>
    <scope>NUCLEOTIDE SEQUENCE [LARGE SCALE GENOMIC DNA]</scope>
    <source>
        <strain evidence="2 3">CGMCC 1.12145</strain>
    </source>
</reference>
<evidence type="ECO:0000313" key="2">
    <source>
        <dbReference type="EMBL" id="SFW50251.1"/>
    </source>
</evidence>
<keyword evidence="3" id="KW-1185">Reference proteome</keyword>
<dbReference type="InterPro" id="IPR046732">
    <property type="entry name" value="DUF6624"/>
</dbReference>
<dbReference type="STRING" id="1150368.SAMN02927921_01978"/>
<dbReference type="Pfam" id="PF20329">
    <property type="entry name" value="DUF6624"/>
    <property type="match status" value="1"/>
</dbReference>
<dbReference type="EMBL" id="FPJE01000009">
    <property type="protein sequence ID" value="SFW50251.1"/>
    <property type="molecule type" value="Genomic_DNA"/>
</dbReference>
<dbReference type="Proteomes" id="UP000182248">
    <property type="component" value="Unassembled WGS sequence"/>
</dbReference>
<protein>
    <submittedName>
        <fullName evidence="2">Uncharacterized protein</fullName>
    </submittedName>
</protein>
<sequence length="233" mass="26339">MKMTPVFLILLIFWGNMLTAQEDDDMKDYGKVSGQLDSIYQSDQKVRFELMALKSKLDKATGQEKVALQQEFAASILTMQKNDSMNLRAVRAIIDEYGWLGPGKIGGQASQAMFLVIQHADIDVQKKYLPLIREAAEKGETSKSNLALLEDRIAIREGREQIYGSQVWVDPVTNTHYVDLLSDPDHVDERRAEVGLPPMEVYLKQAFGMEWDPETYKSDVLPKLKALKASAKK</sequence>
<keyword evidence="1" id="KW-0732">Signal</keyword>
<evidence type="ECO:0000256" key="1">
    <source>
        <dbReference type="SAM" id="SignalP"/>
    </source>
</evidence>
<dbReference type="AlphaFoldDB" id="A0A1K1PS12"/>
<feature type="chain" id="PRO_5012746777" evidence="1">
    <location>
        <begin position="21"/>
        <end position="233"/>
    </location>
</feature>
<proteinExistence type="predicted"/>